<organism evidence="1 2">
    <name type="scientific">Paraclostridium bifermentans ATCC 638 = DSM 14991</name>
    <dbReference type="NCBI Taxonomy" id="1233171"/>
    <lineage>
        <taxon>Bacteria</taxon>
        <taxon>Bacillati</taxon>
        <taxon>Bacillota</taxon>
        <taxon>Clostridia</taxon>
        <taxon>Peptostreptococcales</taxon>
        <taxon>Peptostreptococcaceae</taxon>
        <taxon>Paraclostridium</taxon>
    </lineage>
</organism>
<sequence>MKEILVGFIEIELLNICSENEKLASLDFYGTKVTMIVTATYLLGPVILGAI</sequence>
<dbReference type="GeneID" id="67472845"/>
<comment type="caution">
    <text evidence="1">The sequence shown here is derived from an EMBL/GenBank/DDBJ whole genome shotgun (WGS) entry which is preliminary data.</text>
</comment>
<dbReference type="Proteomes" id="UP000015688">
    <property type="component" value="Unassembled WGS sequence"/>
</dbReference>
<dbReference type="AlphaFoldDB" id="T4VH68"/>
<reference evidence="1 2" key="1">
    <citation type="submission" date="2013-06" db="EMBL/GenBank/DDBJ databases">
        <authorList>
            <person name="Walk S."/>
            <person name="Aronoff D."/>
            <person name="Young V.Y."/>
            <person name="Marsh J."/>
            <person name="Harrison L."/>
            <person name="Daugherty S.C."/>
            <person name="Shefchek K.A."/>
            <person name="Hine E.E."/>
            <person name="Tallon L.J."/>
            <person name="Sadzewicz L.K."/>
            <person name="Rasko D.A."/>
        </authorList>
    </citation>
    <scope>NUCLEOTIDE SEQUENCE [LARGE SCALE GENOMIC DNA]</scope>
    <source>
        <strain evidence="1 2">ATCC 638</strain>
    </source>
</reference>
<dbReference type="RefSeq" id="WP_021433153.1">
    <property type="nucleotide sequence ID" value="NZ_AVNC01000015.1"/>
</dbReference>
<proteinExistence type="predicted"/>
<evidence type="ECO:0000313" key="1">
    <source>
        <dbReference type="EMBL" id="EQK43059.1"/>
    </source>
</evidence>
<accession>T4VH68</accession>
<dbReference type="EMBL" id="AVNC01000015">
    <property type="protein sequence ID" value="EQK43059.1"/>
    <property type="molecule type" value="Genomic_DNA"/>
</dbReference>
<dbReference type="PATRIC" id="fig|1233171.3.peg.1892"/>
<gene>
    <name evidence="1" type="ORF">C672_2003</name>
</gene>
<name>T4VH68_PARBF</name>
<evidence type="ECO:0000313" key="2">
    <source>
        <dbReference type="Proteomes" id="UP000015688"/>
    </source>
</evidence>
<protein>
    <submittedName>
        <fullName evidence="1">Uncharacterized protein</fullName>
    </submittedName>
</protein>